<dbReference type="GO" id="GO:0003677">
    <property type="term" value="F:DNA binding"/>
    <property type="evidence" value="ECO:0007669"/>
    <property type="project" value="InterPro"/>
</dbReference>
<dbReference type="OrthoDB" id="2435085at2759"/>
<keyword evidence="2" id="KW-1185">Reference proteome</keyword>
<evidence type="ECO:0008006" key="3">
    <source>
        <dbReference type="Google" id="ProtNLM"/>
    </source>
</evidence>
<organism evidence="1 2">
    <name type="scientific">Gigaspora rosea</name>
    <dbReference type="NCBI Taxonomy" id="44941"/>
    <lineage>
        <taxon>Eukaryota</taxon>
        <taxon>Fungi</taxon>
        <taxon>Fungi incertae sedis</taxon>
        <taxon>Mucoromycota</taxon>
        <taxon>Glomeromycotina</taxon>
        <taxon>Glomeromycetes</taxon>
        <taxon>Diversisporales</taxon>
        <taxon>Gigasporaceae</taxon>
        <taxon>Gigaspora</taxon>
    </lineage>
</organism>
<dbReference type="EMBL" id="QKWP01000397">
    <property type="protein sequence ID" value="RIB20788.1"/>
    <property type="molecule type" value="Genomic_DNA"/>
</dbReference>
<evidence type="ECO:0000313" key="1">
    <source>
        <dbReference type="EMBL" id="RIB20788.1"/>
    </source>
</evidence>
<dbReference type="AlphaFoldDB" id="A0A397VG55"/>
<dbReference type="Proteomes" id="UP000266673">
    <property type="component" value="Unassembled WGS sequence"/>
</dbReference>
<name>A0A397VG55_9GLOM</name>
<evidence type="ECO:0000313" key="2">
    <source>
        <dbReference type="Proteomes" id="UP000266673"/>
    </source>
</evidence>
<reference evidence="1 2" key="1">
    <citation type="submission" date="2018-06" db="EMBL/GenBank/DDBJ databases">
        <title>Comparative genomics reveals the genomic features of Rhizophagus irregularis, R. cerebriforme, R. diaphanum and Gigaspora rosea, and their symbiotic lifestyle signature.</title>
        <authorList>
            <person name="Morin E."/>
            <person name="San Clemente H."/>
            <person name="Chen E.C.H."/>
            <person name="De La Providencia I."/>
            <person name="Hainaut M."/>
            <person name="Kuo A."/>
            <person name="Kohler A."/>
            <person name="Murat C."/>
            <person name="Tang N."/>
            <person name="Roy S."/>
            <person name="Loubradou J."/>
            <person name="Henrissat B."/>
            <person name="Grigoriev I.V."/>
            <person name="Corradi N."/>
            <person name="Roux C."/>
            <person name="Martin F.M."/>
        </authorList>
    </citation>
    <scope>NUCLEOTIDE SEQUENCE [LARGE SCALE GENOMIC DNA]</scope>
    <source>
        <strain evidence="1 2">DAOM 194757</strain>
    </source>
</reference>
<accession>A0A397VG55</accession>
<dbReference type="InterPro" id="IPR011010">
    <property type="entry name" value="DNA_brk_join_enz"/>
</dbReference>
<comment type="caution">
    <text evidence="1">The sequence shown here is derived from an EMBL/GenBank/DDBJ whole genome shotgun (WGS) entry which is preliminary data.</text>
</comment>
<protein>
    <recommendedName>
        <fullName evidence="3">Tyr recombinase domain-containing protein</fullName>
    </recommendedName>
</protein>
<gene>
    <name evidence="1" type="ORF">C2G38_2178360</name>
</gene>
<proteinExistence type="predicted"/>
<sequence length="121" mass="13430">MIREICHITSIDTDLKKITNHSIRYTAIQILTQLNVSTDYIMAFSGHRSPGDTAIQSPLTSLSNNQDTTTIRSPLASLSSNQDSALSLVTSSLNHQISGPIRQKRIRVARKFTPFYASRPT</sequence>
<dbReference type="SUPFAM" id="SSF56349">
    <property type="entry name" value="DNA breaking-rejoining enzymes"/>
    <property type="match status" value="1"/>
</dbReference>